<name>A0A9P5P0I2_9AGAR</name>
<gene>
    <name evidence="3" type="ORF">BDP27DRAFT_1027546</name>
</gene>
<keyword evidence="2" id="KW-1133">Transmembrane helix</keyword>
<dbReference type="OrthoDB" id="3130032at2759"/>
<sequence length="317" mass="33694">MEPNPVGPENSIAALSTHLTLSQIVNVGTITAAESPSLTAFILTATTVDLDTSISLSVTAQAFSTVNLIPSLDTPAPTLSPDNPTLTLSPDITTPALSPDVPTPTLSPGTPTPIPSPDTPTLRPDIPTPSQGTPDHAHTVSAGPVVGAVMGSMLVLAIGISIFIHLYRRRHGRGHGQVEAGRSISPSQQNMTLGADTSDIVPNWHAIPQAKKGCHDSVIPIPILTPLRPQFPGESTSTWTTSSSEIPWHPESPLTLRSESCLTPTSTLIQEGPNQDDMRAQMVRMEATIGRMAEHIRHIESKLDSDTYPPMYESDEE</sequence>
<feature type="compositionally biased region" description="Polar residues" evidence="1">
    <location>
        <begin position="80"/>
        <end position="96"/>
    </location>
</feature>
<accession>A0A9P5P0I2</accession>
<feature type="transmembrane region" description="Helical" evidence="2">
    <location>
        <begin position="145"/>
        <end position="167"/>
    </location>
</feature>
<feature type="region of interest" description="Disordered" evidence="1">
    <location>
        <begin position="232"/>
        <end position="254"/>
    </location>
</feature>
<keyword evidence="2" id="KW-0812">Transmembrane</keyword>
<feature type="region of interest" description="Disordered" evidence="1">
    <location>
        <begin position="73"/>
        <end position="136"/>
    </location>
</feature>
<evidence type="ECO:0000313" key="3">
    <source>
        <dbReference type="EMBL" id="KAF9024798.1"/>
    </source>
</evidence>
<protein>
    <submittedName>
        <fullName evidence="3">Uncharacterized protein</fullName>
    </submittedName>
</protein>
<organism evidence="3 4">
    <name type="scientific">Rhodocollybia butyracea</name>
    <dbReference type="NCBI Taxonomy" id="206335"/>
    <lineage>
        <taxon>Eukaryota</taxon>
        <taxon>Fungi</taxon>
        <taxon>Dikarya</taxon>
        <taxon>Basidiomycota</taxon>
        <taxon>Agaricomycotina</taxon>
        <taxon>Agaricomycetes</taxon>
        <taxon>Agaricomycetidae</taxon>
        <taxon>Agaricales</taxon>
        <taxon>Marasmiineae</taxon>
        <taxon>Omphalotaceae</taxon>
        <taxon>Rhodocollybia</taxon>
    </lineage>
</organism>
<proteinExistence type="predicted"/>
<keyword evidence="4" id="KW-1185">Reference proteome</keyword>
<dbReference type="AlphaFoldDB" id="A0A9P5P0I2"/>
<evidence type="ECO:0000256" key="2">
    <source>
        <dbReference type="SAM" id="Phobius"/>
    </source>
</evidence>
<keyword evidence="2" id="KW-0472">Membrane</keyword>
<dbReference type="Proteomes" id="UP000772434">
    <property type="component" value="Unassembled WGS sequence"/>
</dbReference>
<comment type="caution">
    <text evidence="3">The sequence shown here is derived from an EMBL/GenBank/DDBJ whole genome shotgun (WGS) entry which is preliminary data.</text>
</comment>
<evidence type="ECO:0000313" key="4">
    <source>
        <dbReference type="Proteomes" id="UP000772434"/>
    </source>
</evidence>
<evidence type="ECO:0000256" key="1">
    <source>
        <dbReference type="SAM" id="MobiDB-lite"/>
    </source>
</evidence>
<feature type="compositionally biased region" description="Low complexity" evidence="1">
    <location>
        <begin position="235"/>
        <end position="244"/>
    </location>
</feature>
<reference evidence="3" key="1">
    <citation type="submission" date="2020-11" db="EMBL/GenBank/DDBJ databases">
        <authorList>
            <consortium name="DOE Joint Genome Institute"/>
            <person name="Ahrendt S."/>
            <person name="Riley R."/>
            <person name="Andreopoulos W."/>
            <person name="Labutti K."/>
            <person name="Pangilinan J."/>
            <person name="Ruiz-Duenas F.J."/>
            <person name="Barrasa J.M."/>
            <person name="Sanchez-Garcia M."/>
            <person name="Camarero S."/>
            <person name="Miyauchi S."/>
            <person name="Serrano A."/>
            <person name="Linde D."/>
            <person name="Babiker R."/>
            <person name="Drula E."/>
            <person name="Ayuso-Fernandez I."/>
            <person name="Pacheco R."/>
            <person name="Padilla G."/>
            <person name="Ferreira P."/>
            <person name="Barriuso J."/>
            <person name="Kellner H."/>
            <person name="Castanera R."/>
            <person name="Alfaro M."/>
            <person name="Ramirez L."/>
            <person name="Pisabarro A.G."/>
            <person name="Kuo A."/>
            <person name="Tritt A."/>
            <person name="Lipzen A."/>
            <person name="He G."/>
            <person name="Yan M."/>
            <person name="Ng V."/>
            <person name="Cullen D."/>
            <person name="Martin F."/>
            <person name="Rosso M.-N."/>
            <person name="Henrissat B."/>
            <person name="Hibbett D."/>
            <person name="Martinez A.T."/>
            <person name="Grigoriev I.V."/>
        </authorList>
    </citation>
    <scope>NUCLEOTIDE SEQUENCE</scope>
    <source>
        <strain evidence="3">AH 40177</strain>
    </source>
</reference>
<dbReference type="EMBL" id="JADNRY010000895">
    <property type="protein sequence ID" value="KAF9024798.1"/>
    <property type="molecule type" value="Genomic_DNA"/>
</dbReference>